<dbReference type="Pfam" id="PF00376">
    <property type="entry name" value="MerR"/>
    <property type="match status" value="1"/>
</dbReference>
<dbReference type="Proteomes" id="UP000268658">
    <property type="component" value="Chromosome"/>
</dbReference>
<organism evidence="1 2">
    <name type="scientific">Actinomyces viscosus</name>
    <dbReference type="NCBI Taxonomy" id="1656"/>
    <lineage>
        <taxon>Bacteria</taxon>
        <taxon>Bacillati</taxon>
        <taxon>Actinomycetota</taxon>
        <taxon>Actinomycetes</taxon>
        <taxon>Actinomycetales</taxon>
        <taxon>Actinomycetaceae</taxon>
        <taxon>Actinomyces</taxon>
    </lineage>
</organism>
<dbReference type="GO" id="GO:0003677">
    <property type="term" value="F:DNA binding"/>
    <property type="evidence" value="ECO:0007669"/>
    <property type="project" value="InterPro"/>
</dbReference>
<dbReference type="KEGG" id="avc:NCTC10951_00109"/>
<dbReference type="InterPro" id="IPR009061">
    <property type="entry name" value="DNA-bd_dom_put_sf"/>
</dbReference>
<dbReference type="GO" id="GO:0006355">
    <property type="term" value="P:regulation of DNA-templated transcription"/>
    <property type="evidence" value="ECO:0007669"/>
    <property type="project" value="InterPro"/>
</dbReference>
<evidence type="ECO:0000313" key="1">
    <source>
        <dbReference type="EMBL" id="VEI14256.1"/>
    </source>
</evidence>
<proteinExistence type="predicted"/>
<dbReference type="AlphaFoldDB" id="A0A3S4V8E1"/>
<evidence type="ECO:0000313" key="2">
    <source>
        <dbReference type="Proteomes" id="UP000268658"/>
    </source>
</evidence>
<dbReference type="OrthoDB" id="9802039at2"/>
<gene>
    <name evidence="1" type="ORF">NCTC10951_00109</name>
</gene>
<sequence>MVMPVAADQERTYGIGEASQATGLTTSALRFYDREDLPPRIRRIKEACGIHRY</sequence>
<name>A0A3S4V8E1_ACTVI</name>
<dbReference type="PROSITE" id="PS50937">
    <property type="entry name" value="HTH_MERR_2"/>
    <property type="match status" value="1"/>
</dbReference>
<accession>A0A3S4V8E1</accession>
<dbReference type="EMBL" id="LR134477">
    <property type="protein sequence ID" value="VEI14256.1"/>
    <property type="molecule type" value="Genomic_DNA"/>
</dbReference>
<dbReference type="InterPro" id="IPR000551">
    <property type="entry name" value="MerR-type_HTH_dom"/>
</dbReference>
<reference evidence="1 2" key="1">
    <citation type="submission" date="2018-12" db="EMBL/GenBank/DDBJ databases">
        <authorList>
            <consortium name="Pathogen Informatics"/>
        </authorList>
    </citation>
    <scope>NUCLEOTIDE SEQUENCE [LARGE SCALE GENOMIC DNA]</scope>
    <source>
        <strain evidence="1 2">NCTC10951</strain>
    </source>
</reference>
<dbReference type="Gene3D" id="1.10.1660.10">
    <property type="match status" value="1"/>
</dbReference>
<protein>
    <submittedName>
        <fullName evidence="1">MerR family regulatory protein</fullName>
    </submittedName>
</protein>
<dbReference type="SUPFAM" id="SSF46955">
    <property type="entry name" value="Putative DNA-binding domain"/>
    <property type="match status" value="1"/>
</dbReference>